<protein>
    <submittedName>
        <fullName evidence="1">Uncharacterized protein</fullName>
    </submittedName>
</protein>
<dbReference type="RefSeq" id="WP_272086130.1">
    <property type="nucleotide sequence ID" value="NZ_JAQNDL010000001.1"/>
</dbReference>
<sequence length="47" mass="5246">MCALSFAAFTGAFAAPTIGVAVGRWHHRTPLRRYELQLRATGLQVRF</sequence>
<dbReference type="EMBL" id="JAQNDL010000001">
    <property type="protein sequence ID" value="MDC0717645.1"/>
    <property type="molecule type" value="Genomic_DNA"/>
</dbReference>
<organism evidence="1 2">
    <name type="scientific">Nannocystis bainbridge</name>
    <dbReference type="NCBI Taxonomy" id="2995303"/>
    <lineage>
        <taxon>Bacteria</taxon>
        <taxon>Pseudomonadati</taxon>
        <taxon>Myxococcota</taxon>
        <taxon>Polyangia</taxon>
        <taxon>Nannocystales</taxon>
        <taxon>Nannocystaceae</taxon>
        <taxon>Nannocystis</taxon>
    </lineage>
</organism>
<gene>
    <name evidence="1" type="ORF">POL25_12130</name>
</gene>
<name>A0ABT5DVP6_9BACT</name>
<reference evidence="1 2" key="1">
    <citation type="submission" date="2022-11" db="EMBL/GenBank/DDBJ databases">
        <title>Minimal conservation of predation-associated metabolite biosynthetic gene clusters underscores biosynthetic potential of Myxococcota including descriptions for ten novel species: Archangium lansinium sp. nov., Myxococcus landrumus sp. nov., Nannocystis bai.</title>
        <authorList>
            <person name="Ahearne A."/>
            <person name="Stevens C."/>
            <person name="Dowd S."/>
        </authorList>
    </citation>
    <scope>NUCLEOTIDE SEQUENCE [LARGE SCALE GENOMIC DNA]</scope>
    <source>
        <strain evidence="1 2">BB15-2</strain>
    </source>
</reference>
<evidence type="ECO:0000313" key="2">
    <source>
        <dbReference type="Proteomes" id="UP001221686"/>
    </source>
</evidence>
<dbReference type="Proteomes" id="UP001221686">
    <property type="component" value="Unassembled WGS sequence"/>
</dbReference>
<evidence type="ECO:0000313" key="1">
    <source>
        <dbReference type="EMBL" id="MDC0717645.1"/>
    </source>
</evidence>
<comment type="caution">
    <text evidence="1">The sequence shown here is derived from an EMBL/GenBank/DDBJ whole genome shotgun (WGS) entry which is preliminary data.</text>
</comment>
<proteinExistence type="predicted"/>
<keyword evidence="2" id="KW-1185">Reference proteome</keyword>
<accession>A0ABT5DVP6</accession>